<feature type="domain" description="Rieske" evidence="11">
    <location>
        <begin position="38"/>
        <end position="129"/>
    </location>
</feature>
<keyword evidence="13" id="KW-1185">Reference proteome</keyword>
<dbReference type="PRINTS" id="PR00162">
    <property type="entry name" value="RIESKE"/>
</dbReference>
<evidence type="ECO:0000256" key="2">
    <source>
        <dbReference type="ARBA" id="ARBA00015816"/>
    </source>
</evidence>
<keyword evidence="10" id="KW-0732">Signal</keyword>
<evidence type="ECO:0000256" key="5">
    <source>
        <dbReference type="ARBA" id="ARBA00023004"/>
    </source>
</evidence>
<feature type="chain" id="PRO_5039640346" description="Cytochrome bc1 complex Rieske iron-sulfur subunit" evidence="10">
    <location>
        <begin position="24"/>
        <end position="135"/>
    </location>
</feature>
<keyword evidence="6" id="KW-0411">Iron-sulfur</keyword>
<dbReference type="SUPFAM" id="SSF50022">
    <property type="entry name" value="ISP domain"/>
    <property type="match status" value="1"/>
</dbReference>
<evidence type="ECO:0000313" key="12">
    <source>
        <dbReference type="EMBL" id="PMB97805.1"/>
    </source>
</evidence>
<evidence type="ECO:0000313" key="13">
    <source>
        <dbReference type="Proteomes" id="UP000235703"/>
    </source>
</evidence>
<dbReference type="Pfam" id="PF00355">
    <property type="entry name" value="Rieske"/>
    <property type="match status" value="1"/>
</dbReference>
<sequence length="135" mass="13773">MSRRRMVQLSALAGGAASIGGTAALSGCSGTDDDVVEPSTVAAAEVPVGSGVVVDDRYVVAQPTEGDFHAFNAICPHQGCLVQTVTEEEIICPCHSSRFDPKTGEPLSGPAETGLAAAQIKQSGDELRISMTGDA</sequence>
<feature type="signal peptide" evidence="10">
    <location>
        <begin position="1"/>
        <end position="23"/>
    </location>
</feature>
<organism evidence="12 13">
    <name type="scientific">Brevibacterium luteolum</name>
    <dbReference type="NCBI Taxonomy" id="199591"/>
    <lineage>
        <taxon>Bacteria</taxon>
        <taxon>Bacillati</taxon>
        <taxon>Actinomycetota</taxon>
        <taxon>Actinomycetes</taxon>
        <taxon>Micrococcales</taxon>
        <taxon>Brevibacteriaceae</taxon>
        <taxon>Brevibacterium</taxon>
    </lineage>
</organism>
<evidence type="ECO:0000259" key="11">
    <source>
        <dbReference type="PROSITE" id="PS51296"/>
    </source>
</evidence>
<keyword evidence="4" id="KW-0479">Metal-binding</keyword>
<dbReference type="GO" id="GO:0016020">
    <property type="term" value="C:membrane"/>
    <property type="evidence" value="ECO:0007669"/>
    <property type="project" value="InterPro"/>
</dbReference>
<dbReference type="CDD" id="cd03467">
    <property type="entry name" value="Rieske"/>
    <property type="match status" value="1"/>
</dbReference>
<dbReference type="InterPro" id="IPR014349">
    <property type="entry name" value="Rieske_Fe-S_prot"/>
</dbReference>
<keyword evidence="3" id="KW-0001">2Fe-2S</keyword>
<dbReference type="InterPro" id="IPR005805">
    <property type="entry name" value="Rieske_Fe-S_prot_C"/>
</dbReference>
<comment type="caution">
    <text evidence="12">The sequence shown here is derived from an EMBL/GenBank/DDBJ whole genome shotgun (WGS) entry which is preliminary data.</text>
</comment>
<dbReference type="AlphaFoldDB" id="A0A2N6PGK3"/>
<evidence type="ECO:0000256" key="10">
    <source>
        <dbReference type="SAM" id="SignalP"/>
    </source>
</evidence>
<evidence type="ECO:0000256" key="9">
    <source>
        <dbReference type="ARBA" id="ARBA00034078"/>
    </source>
</evidence>
<dbReference type="PROSITE" id="PS51296">
    <property type="entry name" value="RIESKE"/>
    <property type="match status" value="1"/>
</dbReference>
<evidence type="ECO:0000256" key="3">
    <source>
        <dbReference type="ARBA" id="ARBA00022714"/>
    </source>
</evidence>
<evidence type="ECO:0000256" key="1">
    <source>
        <dbReference type="ARBA" id="ARBA00002494"/>
    </source>
</evidence>
<name>A0A2N6PGK3_9MICO</name>
<comment type="cofactor">
    <cofactor evidence="9">
        <name>[2Fe-2S] cluster</name>
        <dbReference type="ChEBI" id="CHEBI:190135"/>
    </cofactor>
</comment>
<gene>
    <name evidence="12" type="ORF">CJ198_09965</name>
</gene>
<keyword evidence="5" id="KW-0408">Iron</keyword>
<accession>A0A2N6PGK3</accession>
<dbReference type="EMBL" id="PNFZ01000005">
    <property type="protein sequence ID" value="PMB97805.1"/>
    <property type="molecule type" value="Genomic_DNA"/>
</dbReference>
<evidence type="ECO:0000256" key="4">
    <source>
        <dbReference type="ARBA" id="ARBA00022723"/>
    </source>
</evidence>
<protein>
    <recommendedName>
        <fullName evidence="2">Cytochrome bc1 complex Rieske iron-sulfur subunit</fullName>
    </recommendedName>
    <alternativeName>
        <fullName evidence="8">Cytochrome bc1 reductase complex subunit QcrA</fullName>
    </alternativeName>
</protein>
<evidence type="ECO:0000256" key="6">
    <source>
        <dbReference type="ARBA" id="ARBA00023014"/>
    </source>
</evidence>
<dbReference type="Gene3D" id="2.102.10.10">
    <property type="entry name" value="Rieske [2Fe-2S] iron-sulphur domain"/>
    <property type="match status" value="1"/>
</dbReference>
<keyword evidence="7" id="KW-1015">Disulfide bond</keyword>
<dbReference type="InterPro" id="IPR017941">
    <property type="entry name" value="Rieske_2Fe-2S"/>
</dbReference>
<proteinExistence type="predicted"/>
<dbReference type="GO" id="GO:0046872">
    <property type="term" value="F:metal ion binding"/>
    <property type="evidence" value="ECO:0007669"/>
    <property type="project" value="UniProtKB-KW"/>
</dbReference>
<dbReference type="PANTHER" id="PTHR10134">
    <property type="entry name" value="CYTOCHROME B-C1 COMPLEX SUBUNIT RIESKE, MITOCHONDRIAL"/>
    <property type="match status" value="1"/>
</dbReference>
<dbReference type="PROSITE" id="PS51257">
    <property type="entry name" value="PROKAR_LIPOPROTEIN"/>
    <property type="match status" value="1"/>
</dbReference>
<evidence type="ECO:0000256" key="8">
    <source>
        <dbReference type="ARBA" id="ARBA00029586"/>
    </source>
</evidence>
<evidence type="ECO:0000256" key="7">
    <source>
        <dbReference type="ARBA" id="ARBA00023157"/>
    </source>
</evidence>
<reference evidence="12 13" key="1">
    <citation type="submission" date="2017-09" db="EMBL/GenBank/DDBJ databases">
        <title>Bacterial strain isolated from the female urinary microbiota.</title>
        <authorList>
            <person name="Thomas-White K."/>
            <person name="Kumar N."/>
            <person name="Forster S."/>
            <person name="Putonti C."/>
            <person name="Lawley T."/>
            <person name="Wolfe A.J."/>
        </authorList>
    </citation>
    <scope>NUCLEOTIDE SEQUENCE [LARGE SCALE GENOMIC DNA]</scope>
    <source>
        <strain evidence="12 13">UMB0680</strain>
    </source>
</reference>
<dbReference type="OrthoDB" id="25106at2"/>
<comment type="function">
    <text evidence="1">Iron-sulfur subunit of the cytochrome bc1 complex, an essential component of the respiratory electron transport chain required for ATP synthesis. The bc1 complex catalyzes the oxidation of menaquinol and the reduction of cytochrome c in the respiratory chain. The bc1 complex operates through a Q-cycle mechanism that couples electron transfer to generation of the proton gradient that drives ATP synthesis.</text>
</comment>
<dbReference type="Proteomes" id="UP000235703">
    <property type="component" value="Unassembled WGS sequence"/>
</dbReference>
<dbReference type="GO" id="GO:0051537">
    <property type="term" value="F:2 iron, 2 sulfur cluster binding"/>
    <property type="evidence" value="ECO:0007669"/>
    <property type="project" value="UniProtKB-KW"/>
</dbReference>
<dbReference type="GO" id="GO:0004497">
    <property type="term" value="F:monooxygenase activity"/>
    <property type="evidence" value="ECO:0007669"/>
    <property type="project" value="UniProtKB-ARBA"/>
</dbReference>
<dbReference type="InterPro" id="IPR036922">
    <property type="entry name" value="Rieske_2Fe-2S_sf"/>
</dbReference>
<dbReference type="GO" id="GO:0016705">
    <property type="term" value="F:oxidoreductase activity, acting on paired donors, with incorporation or reduction of molecular oxygen"/>
    <property type="evidence" value="ECO:0007669"/>
    <property type="project" value="UniProtKB-ARBA"/>
</dbReference>